<name>A0ACB8RK36_9AGAM</name>
<comment type="caution">
    <text evidence="1">The sequence shown here is derived from an EMBL/GenBank/DDBJ whole genome shotgun (WGS) entry which is preliminary data.</text>
</comment>
<sequence length="229" mass="25682">MSEYPQDSTFYPVPKDETLATGCIAAALGPAGTNDHLSLVVGPRTQVQLWKVYRLRDAVFVRQAAPEPYMYHVDQAALPSRGRIVPIVWSGARVRPEWPVWFEKKQGDVGVNLVDAMRGGPLSLQGQRLIRMFAHECHACVSWPGYYEYNRKFSVTMIRETVTADELLYHLAWAVHAMLSGKAVHDLTRLAPPGLEVGVVRPEDVTIVGALNLAQGKWYPILRVAHRLR</sequence>
<proteinExistence type="predicted"/>
<evidence type="ECO:0000313" key="1">
    <source>
        <dbReference type="EMBL" id="KAI0044309.1"/>
    </source>
</evidence>
<protein>
    <submittedName>
        <fullName evidence="1">Uncharacterized protein</fullName>
    </submittedName>
</protein>
<dbReference type="EMBL" id="MU275987">
    <property type="protein sequence ID" value="KAI0044309.1"/>
    <property type="molecule type" value="Genomic_DNA"/>
</dbReference>
<reference evidence="1" key="2">
    <citation type="journal article" date="2022" name="New Phytol.">
        <title>Evolutionary transition to the ectomycorrhizal habit in the genomes of a hyperdiverse lineage of mushroom-forming fungi.</title>
        <authorList>
            <person name="Looney B."/>
            <person name="Miyauchi S."/>
            <person name="Morin E."/>
            <person name="Drula E."/>
            <person name="Courty P.E."/>
            <person name="Kohler A."/>
            <person name="Kuo A."/>
            <person name="LaButti K."/>
            <person name="Pangilinan J."/>
            <person name="Lipzen A."/>
            <person name="Riley R."/>
            <person name="Andreopoulos W."/>
            <person name="He G."/>
            <person name="Johnson J."/>
            <person name="Nolan M."/>
            <person name="Tritt A."/>
            <person name="Barry K.W."/>
            <person name="Grigoriev I.V."/>
            <person name="Nagy L.G."/>
            <person name="Hibbett D."/>
            <person name="Henrissat B."/>
            <person name="Matheny P.B."/>
            <person name="Labbe J."/>
            <person name="Martin F.M."/>
        </authorList>
    </citation>
    <scope>NUCLEOTIDE SEQUENCE</scope>
    <source>
        <strain evidence="1">FP105234-sp</strain>
    </source>
</reference>
<evidence type="ECO:0000313" key="2">
    <source>
        <dbReference type="Proteomes" id="UP000814033"/>
    </source>
</evidence>
<gene>
    <name evidence="1" type="ORF">FA95DRAFT_1574544</name>
</gene>
<organism evidence="1 2">
    <name type="scientific">Auriscalpium vulgare</name>
    <dbReference type="NCBI Taxonomy" id="40419"/>
    <lineage>
        <taxon>Eukaryota</taxon>
        <taxon>Fungi</taxon>
        <taxon>Dikarya</taxon>
        <taxon>Basidiomycota</taxon>
        <taxon>Agaricomycotina</taxon>
        <taxon>Agaricomycetes</taxon>
        <taxon>Russulales</taxon>
        <taxon>Auriscalpiaceae</taxon>
        <taxon>Auriscalpium</taxon>
    </lineage>
</organism>
<dbReference type="Proteomes" id="UP000814033">
    <property type="component" value="Unassembled WGS sequence"/>
</dbReference>
<accession>A0ACB8RK36</accession>
<reference evidence="1" key="1">
    <citation type="submission" date="2021-02" db="EMBL/GenBank/DDBJ databases">
        <authorList>
            <consortium name="DOE Joint Genome Institute"/>
            <person name="Ahrendt S."/>
            <person name="Looney B.P."/>
            <person name="Miyauchi S."/>
            <person name="Morin E."/>
            <person name="Drula E."/>
            <person name="Courty P.E."/>
            <person name="Chicoki N."/>
            <person name="Fauchery L."/>
            <person name="Kohler A."/>
            <person name="Kuo A."/>
            <person name="Labutti K."/>
            <person name="Pangilinan J."/>
            <person name="Lipzen A."/>
            <person name="Riley R."/>
            <person name="Andreopoulos W."/>
            <person name="He G."/>
            <person name="Johnson J."/>
            <person name="Barry K.W."/>
            <person name="Grigoriev I.V."/>
            <person name="Nagy L."/>
            <person name="Hibbett D."/>
            <person name="Henrissat B."/>
            <person name="Matheny P.B."/>
            <person name="Labbe J."/>
            <person name="Martin F."/>
        </authorList>
    </citation>
    <scope>NUCLEOTIDE SEQUENCE</scope>
    <source>
        <strain evidence="1">FP105234-sp</strain>
    </source>
</reference>
<keyword evidence="2" id="KW-1185">Reference proteome</keyword>